<proteinExistence type="predicted"/>
<evidence type="ECO:0000313" key="4">
    <source>
        <dbReference type="Proteomes" id="UP000024547"/>
    </source>
</evidence>
<gene>
    <name evidence="2" type="ORF">DCG65_03890</name>
    <name evidence="3" type="ORF">HY36_03295</name>
</gene>
<dbReference type="STRING" id="1280948.HY36_03295"/>
<accession>A0A059EC09</accession>
<dbReference type="Proteomes" id="UP000259173">
    <property type="component" value="Unassembled WGS sequence"/>
</dbReference>
<dbReference type="EMBL" id="AWFH01000001">
    <property type="protein sequence ID" value="KCZ65429.1"/>
    <property type="molecule type" value="Genomic_DNA"/>
</dbReference>
<reference evidence="3 4" key="1">
    <citation type="journal article" date="2014" name="Antonie Van Leeuwenhoek">
        <title>Hyphomonas beringensis sp. nov. and Hyphomonas chukchiensis sp. nov., isolated from surface seawater of the Bering Sea and Chukchi Sea.</title>
        <authorList>
            <person name="Li C."/>
            <person name="Lai Q."/>
            <person name="Li G."/>
            <person name="Dong C."/>
            <person name="Wang J."/>
            <person name="Liao Y."/>
            <person name="Shao Z."/>
        </authorList>
    </citation>
    <scope>NUCLEOTIDE SEQUENCE [LARGE SCALE GENOMIC DNA]</scope>
    <source>
        <strain evidence="3 4">22II1-22F38</strain>
    </source>
</reference>
<evidence type="ECO:0000313" key="2">
    <source>
        <dbReference type="EMBL" id="HAE93675.1"/>
    </source>
</evidence>
<name>A0A059EC09_9PROT</name>
<dbReference type="AlphaFoldDB" id="A0A059EC09"/>
<protein>
    <submittedName>
        <fullName evidence="3">Uncharacterized protein</fullName>
    </submittedName>
</protein>
<keyword evidence="4" id="KW-1185">Reference proteome</keyword>
<evidence type="ECO:0000313" key="3">
    <source>
        <dbReference type="EMBL" id="KCZ65429.1"/>
    </source>
</evidence>
<feature type="region of interest" description="Disordered" evidence="1">
    <location>
        <begin position="13"/>
        <end position="36"/>
    </location>
</feature>
<evidence type="ECO:0000313" key="5">
    <source>
        <dbReference type="Proteomes" id="UP000259173"/>
    </source>
</evidence>
<organism evidence="3 4">
    <name type="scientific">Hyphomonas atlantica</name>
    <dbReference type="NCBI Taxonomy" id="1280948"/>
    <lineage>
        <taxon>Bacteria</taxon>
        <taxon>Pseudomonadati</taxon>
        <taxon>Pseudomonadota</taxon>
        <taxon>Alphaproteobacteria</taxon>
        <taxon>Hyphomonadales</taxon>
        <taxon>Hyphomonadaceae</taxon>
        <taxon>Hyphomonas</taxon>
    </lineage>
</organism>
<dbReference type="PATRIC" id="fig|1280948.3.peg.654"/>
<reference evidence="2 5" key="2">
    <citation type="journal article" date="2018" name="Nat. Biotechnol.">
        <title>A standardized bacterial taxonomy based on genome phylogeny substantially revises the tree of life.</title>
        <authorList>
            <person name="Parks D.H."/>
            <person name="Chuvochina M."/>
            <person name="Waite D.W."/>
            <person name="Rinke C."/>
            <person name="Skarshewski A."/>
            <person name="Chaumeil P.A."/>
            <person name="Hugenholtz P."/>
        </authorList>
    </citation>
    <scope>NUCLEOTIDE SEQUENCE [LARGE SCALE GENOMIC DNA]</scope>
    <source>
        <strain evidence="2">UBA8557</strain>
    </source>
</reference>
<dbReference type="Proteomes" id="UP000024547">
    <property type="component" value="Unassembled WGS sequence"/>
</dbReference>
<dbReference type="EMBL" id="DMBR01000111">
    <property type="protein sequence ID" value="HAE93675.1"/>
    <property type="molecule type" value="Genomic_DNA"/>
</dbReference>
<evidence type="ECO:0000256" key="1">
    <source>
        <dbReference type="SAM" id="MobiDB-lite"/>
    </source>
</evidence>
<sequence>MTAALLLAGCGETAAENPEPDASAEESPTCPAYDPRNGSAVIDFMPGIVKPPVLKIQFLVDAPNDGDAYELEFESIQESAPPSYVFDLKRTETGMLRVITETSVGYTQSDFPEPELRSIVINCEGNRFFEIEPVEVVQ</sequence>
<comment type="caution">
    <text evidence="3">The sequence shown here is derived from an EMBL/GenBank/DDBJ whole genome shotgun (WGS) entry which is preliminary data.</text>
</comment>